<accession>A0A3P7LNJ0</accession>
<gene>
    <name evidence="2" type="ORF">SVUK_LOCUS15700</name>
</gene>
<evidence type="ECO:0000313" key="3">
    <source>
        <dbReference type="Proteomes" id="UP000270094"/>
    </source>
</evidence>
<protein>
    <submittedName>
        <fullName evidence="2">Uncharacterized protein</fullName>
    </submittedName>
</protein>
<dbReference type="EMBL" id="UYYB01109609">
    <property type="protein sequence ID" value="VDM80702.1"/>
    <property type="molecule type" value="Genomic_DNA"/>
</dbReference>
<dbReference type="Proteomes" id="UP000270094">
    <property type="component" value="Unassembled WGS sequence"/>
</dbReference>
<evidence type="ECO:0000313" key="2">
    <source>
        <dbReference type="EMBL" id="VDM80702.1"/>
    </source>
</evidence>
<organism evidence="2 3">
    <name type="scientific">Strongylus vulgaris</name>
    <name type="common">Blood worm</name>
    <dbReference type="NCBI Taxonomy" id="40348"/>
    <lineage>
        <taxon>Eukaryota</taxon>
        <taxon>Metazoa</taxon>
        <taxon>Ecdysozoa</taxon>
        <taxon>Nematoda</taxon>
        <taxon>Chromadorea</taxon>
        <taxon>Rhabditida</taxon>
        <taxon>Rhabditina</taxon>
        <taxon>Rhabditomorpha</taxon>
        <taxon>Strongyloidea</taxon>
        <taxon>Strongylidae</taxon>
        <taxon>Strongylus</taxon>
    </lineage>
</organism>
<feature type="region of interest" description="Disordered" evidence="1">
    <location>
        <begin position="36"/>
        <end position="59"/>
    </location>
</feature>
<proteinExistence type="predicted"/>
<evidence type="ECO:0000256" key="1">
    <source>
        <dbReference type="SAM" id="MobiDB-lite"/>
    </source>
</evidence>
<sequence length="59" mass="6106">MTPAAAYRMGIENVLRGVRFVIPSIVASVDAEGAGCEARGEVGGDADEQTPESESHIST</sequence>
<keyword evidence="3" id="KW-1185">Reference proteome</keyword>
<dbReference type="AlphaFoldDB" id="A0A3P7LNJ0"/>
<reference evidence="2 3" key="1">
    <citation type="submission" date="2018-11" db="EMBL/GenBank/DDBJ databases">
        <authorList>
            <consortium name="Pathogen Informatics"/>
        </authorList>
    </citation>
    <scope>NUCLEOTIDE SEQUENCE [LARGE SCALE GENOMIC DNA]</scope>
</reference>
<name>A0A3P7LNJ0_STRVU</name>